<reference evidence="2 3" key="1">
    <citation type="journal article" date="2020" name="Genome Biol. Evol.">
        <title>Comparative genomics of strictly vertically transmitted, feminizing microsporidia endosymbionts of amphipod crustaceans.</title>
        <authorList>
            <person name="Cormier A."/>
            <person name="Chebbi M.A."/>
            <person name="Giraud I."/>
            <person name="Wattier R."/>
            <person name="Teixeira M."/>
            <person name="Gilbert C."/>
            <person name="Rigaud T."/>
            <person name="Cordaux R."/>
        </authorList>
    </citation>
    <scope>NUCLEOTIDE SEQUENCE [LARGE SCALE GENOMIC DNA]</scope>
    <source>
        <strain evidence="2 3">Ou3-Ou53</strain>
    </source>
</reference>
<feature type="compositionally biased region" description="Basic residues" evidence="1">
    <location>
        <begin position="38"/>
        <end position="49"/>
    </location>
</feature>
<feature type="compositionally biased region" description="Polar residues" evidence="1">
    <location>
        <begin position="50"/>
        <end position="60"/>
    </location>
</feature>
<evidence type="ECO:0000256" key="1">
    <source>
        <dbReference type="SAM" id="MobiDB-lite"/>
    </source>
</evidence>
<proteinExistence type="predicted"/>
<accession>A0A9P6KYD0</accession>
<keyword evidence="3" id="KW-1185">Reference proteome</keyword>
<dbReference type="AlphaFoldDB" id="A0A9P6KYD0"/>
<name>A0A9P6KYD0_9MICR</name>
<dbReference type="Proteomes" id="UP000740883">
    <property type="component" value="Unassembled WGS sequence"/>
</dbReference>
<sequence length="124" mass="13699">MSSPALHPPERGGKQQQGSTPTKREQGARERAHEAKTSTRHRISTHSTKKAGQSPTNGNVCPSKKKKLKQNGRNRAATYGKTLKICYGKKQKKTMLIAKGSGRKSIINKKTVPNKTELPQKVNR</sequence>
<dbReference type="EMBL" id="SBJO01000290">
    <property type="protein sequence ID" value="KAF9761620.1"/>
    <property type="molecule type" value="Genomic_DNA"/>
</dbReference>
<feature type="compositionally biased region" description="Basic residues" evidence="1">
    <location>
        <begin position="63"/>
        <end position="72"/>
    </location>
</feature>
<gene>
    <name evidence="2" type="ORF">NGRA_2516</name>
</gene>
<evidence type="ECO:0000313" key="2">
    <source>
        <dbReference type="EMBL" id="KAF9761620.1"/>
    </source>
</evidence>
<evidence type="ECO:0000313" key="3">
    <source>
        <dbReference type="Proteomes" id="UP000740883"/>
    </source>
</evidence>
<organism evidence="2 3">
    <name type="scientific">Nosema granulosis</name>
    <dbReference type="NCBI Taxonomy" id="83296"/>
    <lineage>
        <taxon>Eukaryota</taxon>
        <taxon>Fungi</taxon>
        <taxon>Fungi incertae sedis</taxon>
        <taxon>Microsporidia</taxon>
        <taxon>Nosematidae</taxon>
        <taxon>Nosema</taxon>
    </lineage>
</organism>
<feature type="compositionally biased region" description="Basic and acidic residues" evidence="1">
    <location>
        <begin position="22"/>
        <end position="37"/>
    </location>
</feature>
<feature type="region of interest" description="Disordered" evidence="1">
    <location>
        <begin position="1"/>
        <end position="76"/>
    </location>
</feature>
<protein>
    <submittedName>
        <fullName evidence="2">Uncharacterized protein</fullName>
    </submittedName>
</protein>
<comment type="caution">
    <text evidence="2">The sequence shown here is derived from an EMBL/GenBank/DDBJ whole genome shotgun (WGS) entry which is preliminary data.</text>
</comment>